<proteinExistence type="predicted"/>
<protein>
    <submittedName>
        <fullName evidence="3">(Mediterranean fruit fly) hypothetical protein</fullName>
    </submittedName>
</protein>
<name>A0A811U9C1_CERCA</name>
<evidence type="ECO:0000313" key="4">
    <source>
        <dbReference type="Proteomes" id="UP000606786"/>
    </source>
</evidence>
<keyword evidence="2" id="KW-0812">Transmembrane</keyword>
<reference evidence="3" key="1">
    <citation type="submission" date="2020-11" db="EMBL/GenBank/DDBJ databases">
        <authorList>
            <person name="Whitehead M."/>
        </authorList>
    </citation>
    <scope>NUCLEOTIDE SEQUENCE</scope>
    <source>
        <strain evidence="3">EGII</strain>
    </source>
</reference>
<keyword evidence="4" id="KW-1185">Reference proteome</keyword>
<gene>
    <name evidence="3" type="ORF">CCAP1982_LOCUS4236</name>
</gene>
<dbReference type="OrthoDB" id="6499973at2759"/>
<feature type="compositionally biased region" description="Polar residues" evidence="1">
    <location>
        <begin position="1"/>
        <end position="10"/>
    </location>
</feature>
<sequence>MAESQPLSESAKTKDGIAPQVNGTRIIESGRNTNRTAIKQSFSEEHIEAPCCRDIHGRNEPPDGGMRAWLVMVSAFVCNGVIFGTINTYGIIYALLTDRLTTQGEKEASSKA</sequence>
<evidence type="ECO:0000313" key="3">
    <source>
        <dbReference type="EMBL" id="CAD6995524.1"/>
    </source>
</evidence>
<dbReference type="Proteomes" id="UP000606786">
    <property type="component" value="Unassembled WGS sequence"/>
</dbReference>
<evidence type="ECO:0000256" key="2">
    <source>
        <dbReference type="SAM" id="Phobius"/>
    </source>
</evidence>
<feature type="region of interest" description="Disordered" evidence="1">
    <location>
        <begin position="1"/>
        <end position="20"/>
    </location>
</feature>
<keyword evidence="2" id="KW-1133">Transmembrane helix</keyword>
<feature type="transmembrane region" description="Helical" evidence="2">
    <location>
        <begin position="68"/>
        <end position="96"/>
    </location>
</feature>
<accession>A0A811U9C1</accession>
<feature type="non-terminal residue" evidence="3">
    <location>
        <position position="112"/>
    </location>
</feature>
<comment type="caution">
    <text evidence="3">The sequence shown here is derived from an EMBL/GenBank/DDBJ whole genome shotgun (WGS) entry which is preliminary data.</text>
</comment>
<keyword evidence="2" id="KW-0472">Membrane</keyword>
<evidence type="ECO:0000256" key="1">
    <source>
        <dbReference type="SAM" id="MobiDB-lite"/>
    </source>
</evidence>
<dbReference type="EMBL" id="CAJHJT010000001">
    <property type="protein sequence ID" value="CAD6995524.1"/>
    <property type="molecule type" value="Genomic_DNA"/>
</dbReference>
<dbReference type="AlphaFoldDB" id="A0A811U9C1"/>
<organism evidence="3 4">
    <name type="scientific">Ceratitis capitata</name>
    <name type="common">Mediterranean fruit fly</name>
    <name type="synonym">Tephritis capitata</name>
    <dbReference type="NCBI Taxonomy" id="7213"/>
    <lineage>
        <taxon>Eukaryota</taxon>
        <taxon>Metazoa</taxon>
        <taxon>Ecdysozoa</taxon>
        <taxon>Arthropoda</taxon>
        <taxon>Hexapoda</taxon>
        <taxon>Insecta</taxon>
        <taxon>Pterygota</taxon>
        <taxon>Neoptera</taxon>
        <taxon>Endopterygota</taxon>
        <taxon>Diptera</taxon>
        <taxon>Brachycera</taxon>
        <taxon>Muscomorpha</taxon>
        <taxon>Tephritoidea</taxon>
        <taxon>Tephritidae</taxon>
        <taxon>Ceratitis</taxon>
        <taxon>Ceratitis</taxon>
    </lineage>
</organism>